<dbReference type="PROSITE" id="PS51257">
    <property type="entry name" value="PROKAR_LIPOPROTEIN"/>
    <property type="match status" value="1"/>
</dbReference>
<dbReference type="Proteomes" id="UP000571128">
    <property type="component" value="Unassembled WGS sequence"/>
</dbReference>
<dbReference type="RefSeq" id="WP_185338791.1">
    <property type="nucleotide sequence ID" value="NZ_JAARPY010000013.1"/>
</dbReference>
<dbReference type="Pfam" id="PF10517">
    <property type="entry name" value="DM13"/>
    <property type="match status" value="2"/>
</dbReference>
<evidence type="ECO:0000259" key="2">
    <source>
        <dbReference type="PROSITE" id="PS51549"/>
    </source>
</evidence>
<dbReference type="InterPro" id="IPR019545">
    <property type="entry name" value="DM13_domain"/>
</dbReference>
<dbReference type="AlphaFoldDB" id="A0A841YH53"/>
<protein>
    <submittedName>
        <fullName evidence="3">DM13 domain-containing protein</fullName>
    </submittedName>
</protein>
<proteinExistence type="predicted"/>
<comment type="caution">
    <text evidence="3">The sequence shown here is derived from an EMBL/GenBank/DDBJ whole genome shotgun (WGS) entry which is preliminary data.</text>
</comment>
<dbReference type="EMBL" id="JAARPY010000013">
    <property type="protein sequence ID" value="MBC1399553.1"/>
    <property type="molecule type" value="Genomic_DNA"/>
</dbReference>
<feature type="domain" description="DM13" evidence="2">
    <location>
        <begin position="47"/>
        <end position="143"/>
    </location>
</feature>
<organism evidence="3 4">
    <name type="scientific">Listeria fleischmannii</name>
    <dbReference type="NCBI Taxonomy" id="1069827"/>
    <lineage>
        <taxon>Bacteria</taxon>
        <taxon>Bacillati</taxon>
        <taxon>Bacillota</taxon>
        <taxon>Bacilli</taxon>
        <taxon>Bacillales</taxon>
        <taxon>Listeriaceae</taxon>
        <taxon>Listeria</taxon>
    </lineage>
</organism>
<evidence type="ECO:0000256" key="1">
    <source>
        <dbReference type="SAM" id="SignalP"/>
    </source>
</evidence>
<reference evidence="3 4" key="1">
    <citation type="submission" date="2020-03" db="EMBL/GenBank/DDBJ databases">
        <title>Soil Listeria distribution.</title>
        <authorList>
            <person name="Liao J."/>
            <person name="Wiedmann M."/>
        </authorList>
    </citation>
    <scope>NUCLEOTIDE SEQUENCE [LARGE SCALE GENOMIC DNA]</scope>
    <source>
        <strain evidence="3 4">FSL L7-1645</strain>
    </source>
</reference>
<feature type="domain" description="DM13" evidence="2">
    <location>
        <begin position="156"/>
        <end position="248"/>
    </location>
</feature>
<feature type="chain" id="PRO_5038357574" evidence="1">
    <location>
        <begin position="20"/>
        <end position="248"/>
    </location>
</feature>
<evidence type="ECO:0000313" key="3">
    <source>
        <dbReference type="EMBL" id="MBC1399553.1"/>
    </source>
</evidence>
<feature type="signal peptide" evidence="1">
    <location>
        <begin position="1"/>
        <end position="19"/>
    </location>
</feature>
<name>A0A841YH53_9LIST</name>
<dbReference type="PROSITE" id="PS51549">
    <property type="entry name" value="DM13"/>
    <property type="match status" value="2"/>
</dbReference>
<accession>A0A841YH53</accession>
<gene>
    <name evidence="3" type="ORF">HB844_11775</name>
</gene>
<evidence type="ECO:0000313" key="4">
    <source>
        <dbReference type="Proteomes" id="UP000571128"/>
    </source>
</evidence>
<keyword evidence="1" id="KW-0732">Signal</keyword>
<sequence length="248" mass="26805">MKVRVGLLTVALGATLGLAACGSGDSESKDKSMNEEKVSMSAQNEKISRMAMLSGAGKHQVSGKATIKDNKLMLTDFKTDEGPDLHVYLTKGDDVKNGMEISTIDLKDTTQTFDLPDQDISKYDTVMIYCEKAHEIFGQGMLTDKTSASDMSMMKGNFSGVGKHMVSGMVDVSNTDLKLSDFKTDEGPDLHVYLTKGGDIDTGKEVSKIDLKAAEQTFSLDGIDPADYDTVVIYCKKAHEAFGEAKLS</sequence>